<protein>
    <submittedName>
        <fullName evidence="2">Uncharacterized protein</fullName>
    </submittedName>
</protein>
<dbReference type="AlphaFoldDB" id="X1VV01"/>
<feature type="region of interest" description="Disordered" evidence="1">
    <location>
        <begin position="44"/>
        <end position="68"/>
    </location>
</feature>
<name>X1VV01_9ZZZZ</name>
<feature type="non-terminal residue" evidence="2">
    <location>
        <position position="1"/>
    </location>
</feature>
<accession>X1VV01</accession>
<proteinExistence type="predicted"/>
<sequence length="68" mass="7678">WIKNDSTVASGSKDRVEDFIDANSCMSVCADLCNGSKHLELRQERSNKHPKFGTLNVSLKRREDKPDV</sequence>
<dbReference type="EMBL" id="BARW01042311">
    <property type="protein sequence ID" value="GAJ21566.1"/>
    <property type="molecule type" value="Genomic_DNA"/>
</dbReference>
<feature type="non-terminal residue" evidence="2">
    <location>
        <position position="68"/>
    </location>
</feature>
<comment type="caution">
    <text evidence="2">The sequence shown here is derived from an EMBL/GenBank/DDBJ whole genome shotgun (WGS) entry which is preliminary data.</text>
</comment>
<gene>
    <name evidence="2" type="ORF">S12H4_62793</name>
</gene>
<reference evidence="2" key="1">
    <citation type="journal article" date="2014" name="Front. Microbiol.">
        <title>High frequency of phylogenetically diverse reductive dehalogenase-homologous genes in deep subseafloor sedimentary metagenomes.</title>
        <authorList>
            <person name="Kawai M."/>
            <person name="Futagami T."/>
            <person name="Toyoda A."/>
            <person name="Takaki Y."/>
            <person name="Nishi S."/>
            <person name="Hori S."/>
            <person name="Arai W."/>
            <person name="Tsubouchi T."/>
            <person name="Morono Y."/>
            <person name="Uchiyama I."/>
            <person name="Ito T."/>
            <person name="Fujiyama A."/>
            <person name="Inagaki F."/>
            <person name="Takami H."/>
        </authorList>
    </citation>
    <scope>NUCLEOTIDE SEQUENCE</scope>
    <source>
        <strain evidence="2">Expedition CK06-06</strain>
    </source>
</reference>
<evidence type="ECO:0000313" key="2">
    <source>
        <dbReference type="EMBL" id="GAJ21566.1"/>
    </source>
</evidence>
<evidence type="ECO:0000256" key="1">
    <source>
        <dbReference type="SAM" id="MobiDB-lite"/>
    </source>
</evidence>
<organism evidence="2">
    <name type="scientific">marine sediment metagenome</name>
    <dbReference type="NCBI Taxonomy" id="412755"/>
    <lineage>
        <taxon>unclassified sequences</taxon>
        <taxon>metagenomes</taxon>
        <taxon>ecological metagenomes</taxon>
    </lineage>
</organism>